<dbReference type="AlphaFoldDB" id="A0AAE4ZAZ5"/>
<dbReference type="EMBL" id="JAACAK010000048">
    <property type="protein sequence ID" value="NIR74786.1"/>
    <property type="molecule type" value="Genomic_DNA"/>
</dbReference>
<reference evidence="1 2" key="1">
    <citation type="submission" date="2020-01" db="EMBL/GenBank/DDBJ databases">
        <title>Genomes assembled from Gulf of Kutch pelagic sediment metagenomes.</title>
        <authorList>
            <person name="Chandrashekar M."/>
            <person name="Mahajan M.S."/>
            <person name="Dave K.J."/>
            <person name="Vatsa P."/>
            <person name="Nathani N.M."/>
        </authorList>
    </citation>
    <scope>NUCLEOTIDE SEQUENCE [LARGE SCALE GENOMIC DNA]</scope>
    <source>
        <strain evidence="1">KS3-K002</strain>
    </source>
</reference>
<comment type="caution">
    <text evidence="1">The sequence shown here is derived from an EMBL/GenBank/DDBJ whole genome shotgun (WGS) entry which is preliminary data.</text>
</comment>
<accession>A0AAE4ZAZ5</accession>
<protein>
    <recommendedName>
        <fullName evidence="3">Type IV pili twitching motility protein PilT</fullName>
    </recommendedName>
</protein>
<sequence length="69" mass="7552">MTTQTQPAEKEKALNLRALLEEMVQRGASDLHLTAGQQPVIRVDGKITTANSVTKELEAKDTLNLAYSI</sequence>
<name>A0AAE4ZAZ5_9BACT</name>
<evidence type="ECO:0008006" key="3">
    <source>
        <dbReference type="Google" id="ProtNLM"/>
    </source>
</evidence>
<gene>
    <name evidence="1" type="ORF">GWO12_06690</name>
</gene>
<feature type="non-terminal residue" evidence="1">
    <location>
        <position position="69"/>
    </location>
</feature>
<evidence type="ECO:0000313" key="1">
    <source>
        <dbReference type="EMBL" id="NIR74786.1"/>
    </source>
</evidence>
<dbReference type="Gene3D" id="3.30.450.90">
    <property type="match status" value="1"/>
</dbReference>
<dbReference type="Proteomes" id="UP000702544">
    <property type="component" value="Unassembled WGS sequence"/>
</dbReference>
<organism evidence="1 2">
    <name type="scientific">Candidatus Kutchimonas denitrificans</name>
    <dbReference type="NCBI Taxonomy" id="3056748"/>
    <lineage>
        <taxon>Bacteria</taxon>
        <taxon>Pseudomonadati</taxon>
        <taxon>Gemmatimonadota</taxon>
        <taxon>Gemmatimonadia</taxon>
        <taxon>Candidatus Palauibacterales</taxon>
        <taxon>Candidatus Palauibacteraceae</taxon>
        <taxon>Candidatus Kutchimonas</taxon>
    </lineage>
</organism>
<evidence type="ECO:0000313" key="2">
    <source>
        <dbReference type="Proteomes" id="UP000702544"/>
    </source>
</evidence>
<proteinExistence type="predicted"/>